<keyword evidence="5" id="KW-1185">Reference proteome</keyword>
<sequence>MGSGHLMRCLTLADALRAAGAACHFITREHPGHLIAHISQRGHRLSVLPGADDNVGEASAGPAHAAWLGATWAEDARQTAEALGAAGTDWLVVDHYAIERRWEQRLAGHCRHLMVIDDLADRAHVCDLLLDQNLGRRPEDYQSLVPSDCKRLIGPGFALLRPEFATWRLRSLADREQRPLRNLLISMGGMDRPNATGMILGSLHPLMRQHDRIQVVMGSTAPWLESVQAQAGEMPCPTEVLVDTPAMAKLMAGCDLAIGAAGSTSWERCCLGVPSVMVILADNQRAVAEHLRNAGAALLIESPQQIASALPACLDQLRAPGSLKQMARAAAAITDGQGTGRVLQALIRLTENPHAQPETT</sequence>
<evidence type="ECO:0000256" key="2">
    <source>
        <dbReference type="PIRSR" id="PIRSR620023-2"/>
    </source>
</evidence>
<dbReference type="Proteomes" id="UP000199636">
    <property type="component" value="Unassembled WGS sequence"/>
</dbReference>
<evidence type="ECO:0000256" key="1">
    <source>
        <dbReference type="PIRSR" id="PIRSR620023-1"/>
    </source>
</evidence>
<dbReference type="Pfam" id="PF04101">
    <property type="entry name" value="Glyco_tran_28_C"/>
    <property type="match status" value="1"/>
</dbReference>
<dbReference type="NCBIfam" id="TIGR03590">
    <property type="entry name" value="PseG"/>
    <property type="match status" value="1"/>
</dbReference>
<dbReference type="Gene3D" id="3.40.50.11190">
    <property type="match status" value="1"/>
</dbReference>
<gene>
    <name evidence="4" type="ORF">SAMN05216272_10241</name>
</gene>
<protein>
    <submittedName>
        <fullName evidence="4">UDP-2,4-diacetamido-2,4,6-trideoxy-beta-L-altropyranose hydrolase</fullName>
    </submittedName>
</protein>
<evidence type="ECO:0000259" key="3">
    <source>
        <dbReference type="Pfam" id="PF04101"/>
    </source>
</evidence>
<dbReference type="GO" id="GO:0016787">
    <property type="term" value="F:hydrolase activity"/>
    <property type="evidence" value="ECO:0007669"/>
    <property type="project" value="UniProtKB-KW"/>
</dbReference>
<evidence type="ECO:0000313" key="5">
    <source>
        <dbReference type="Proteomes" id="UP000199636"/>
    </source>
</evidence>
<feature type="binding site" evidence="2">
    <location>
        <position position="161"/>
    </location>
    <ligand>
        <name>substrate</name>
    </ligand>
</feature>
<keyword evidence="4" id="KW-0378">Hydrolase</keyword>
<name>A0A1G8DMK9_9PSED</name>
<dbReference type="AlphaFoldDB" id="A0A1G8DMK9"/>
<dbReference type="InterPro" id="IPR007235">
    <property type="entry name" value="Glyco_trans_28_C"/>
</dbReference>
<feature type="binding site" evidence="2">
    <location>
        <position position="267"/>
    </location>
    <ligand>
        <name>substrate</name>
    </ligand>
</feature>
<dbReference type="PANTHER" id="PTHR21015:SF22">
    <property type="entry name" value="GLYCOSYLTRANSFERASE"/>
    <property type="match status" value="1"/>
</dbReference>
<proteinExistence type="predicted"/>
<feature type="active site" description="Proton acceptor" evidence="1">
    <location>
        <position position="5"/>
    </location>
</feature>
<reference evidence="5" key="1">
    <citation type="submission" date="2016-10" db="EMBL/GenBank/DDBJ databases">
        <authorList>
            <person name="Varghese N."/>
            <person name="Submissions S."/>
        </authorList>
    </citation>
    <scope>NUCLEOTIDE SEQUENCE [LARGE SCALE GENOMIC DNA]</scope>
    <source>
        <strain evidence="5">CCM 7469</strain>
    </source>
</reference>
<dbReference type="PANTHER" id="PTHR21015">
    <property type="entry name" value="UDP-N-ACETYLGLUCOSAMINE--N-ACETYLMURAMYL-(PENTAPEPTIDE) PYROPHOSPHORYL-UNDECAPRENOL N-ACETYLGLUCOSAMINE TRANSFERASE 1"/>
    <property type="match status" value="1"/>
</dbReference>
<accession>A0A1G8DMK9</accession>
<dbReference type="GO" id="GO:0016758">
    <property type="term" value="F:hexosyltransferase activity"/>
    <property type="evidence" value="ECO:0007669"/>
    <property type="project" value="InterPro"/>
</dbReference>
<dbReference type="Gene3D" id="3.40.50.2000">
    <property type="entry name" value="Glycogen Phosphorylase B"/>
    <property type="match status" value="1"/>
</dbReference>
<evidence type="ECO:0000313" key="4">
    <source>
        <dbReference type="EMBL" id="SDH58729.1"/>
    </source>
</evidence>
<dbReference type="STRING" id="428992.SAMN05216272_10241"/>
<dbReference type="InterPro" id="IPR020023">
    <property type="entry name" value="PseG"/>
</dbReference>
<organism evidence="4 5">
    <name type="scientific">Pseudomonas panipatensis</name>
    <dbReference type="NCBI Taxonomy" id="428992"/>
    <lineage>
        <taxon>Bacteria</taxon>
        <taxon>Pseudomonadati</taxon>
        <taxon>Pseudomonadota</taxon>
        <taxon>Gammaproteobacteria</taxon>
        <taxon>Pseudomonadales</taxon>
        <taxon>Pseudomonadaceae</taxon>
        <taxon>Pseudomonas</taxon>
    </lineage>
</organism>
<dbReference type="EMBL" id="FNDS01000002">
    <property type="protein sequence ID" value="SDH58729.1"/>
    <property type="molecule type" value="Genomic_DNA"/>
</dbReference>
<feature type="domain" description="Glycosyl transferase family 28 C-terminal" evidence="3">
    <location>
        <begin position="212"/>
        <end position="330"/>
    </location>
</feature>
<dbReference type="SUPFAM" id="SSF53756">
    <property type="entry name" value="UDP-Glycosyltransferase/glycogen phosphorylase"/>
    <property type="match status" value="1"/>
</dbReference>